<dbReference type="Gene3D" id="3.40.50.1820">
    <property type="entry name" value="alpha/beta hydrolase"/>
    <property type="match status" value="1"/>
</dbReference>
<feature type="domain" description="BAAT/Acyl-CoA thioester hydrolase C-terminal" evidence="3">
    <location>
        <begin position="206"/>
        <end position="427"/>
    </location>
</feature>
<evidence type="ECO:0000259" key="3">
    <source>
        <dbReference type="Pfam" id="PF08840"/>
    </source>
</evidence>
<dbReference type="InterPro" id="IPR029058">
    <property type="entry name" value="AB_hydrolase_fold"/>
</dbReference>
<gene>
    <name evidence="4" type="ORF">KSZ_44210</name>
</gene>
<feature type="domain" description="Acyl-CoA thioester hydrolase/bile acid-CoA amino acid N-acetyltransferase" evidence="2">
    <location>
        <begin position="22"/>
        <end position="144"/>
    </location>
</feature>
<evidence type="ECO:0000313" key="4">
    <source>
        <dbReference type="EMBL" id="GHO86415.1"/>
    </source>
</evidence>
<keyword evidence="5" id="KW-1185">Reference proteome</keyword>
<evidence type="ECO:0000259" key="2">
    <source>
        <dbReference type="Pfam" id="PF04775"/>
    </source>
</evidence>
<dbReference type="Gene3D" id="2.60.40.2240">
    <property type="entry name" value="Acyl-CoA thioester hydrolase/BAAT N-terminal domain"/>
    <property type="match status" value="1"/>
</dbReference>
<dbReference type="PIRSF" id="PIRSF016521">
    <property type="entry name" value="Acyl-CoA_hydro"/>
    <property type="match status" value="1"/>
</dbReference>
<reference evidence="4 5" key="1">
    <citation type="journal article" date="2021" name="Int. J. Syst. Evol. Microbiol.">
        <title>Reticulibacter mediterranei gen. nov., sp. nov., within the new family Reticulibacteraceae fam. nov., and Ktedonospora formicarum gen. nov., sp. nov., Ktedonobacter robiniae sp. nov., Dictyobacter formicarum sp. nov. and Dictyobacter arantiisoli sp. nov., belonging to the class Ktedonobacteria.</title>
        <authorList>
            <person name="Yabe S."/>
            <person name="Zheng Y."/>
            <person name="Wang C.M."/>
            <person name="Sakai Y."/>
            <person name="Abe K."/>
            <person name="Yokota A."/>
            <person name="Donadio S."/>
            <person name="Cavaletti L."/>
            <person name="Monciardini P."/>
        </authorList>
    </citation>
    <scope>NUCLEOTIDE SEQUENCE [LARGE SCALE GENOMIC DNA]</scope>
    <source>
        <strain evidence="4 5">SOSP1-9</strain>
    </source>
</reference>
<evidence type="ECO:0000313" key="5">
    <source>
        <dbReference type="Proteomes" id="UP000635565"/>
    </source>
</evidence>
<proteinExistence type="inferred from homology"/>
<dbReference type="Pfam" id="PF04775">
    <property type="entry name" value="Bile_Hydr_Trans"/>
    <property type="match status" value="1"/>
</dbReference>
<comment type="caution">
    <text evidence="4">The sequence shown here is derived from an EMBL/GenBank/DDBJ whole genome shotgun (WGS) entry which is preliminary data.</text>
</comment>
<dbReference type="InterPro" id="IPR042490">
    <property type="entry name" value="Thio_Ohase/BAAT_N"/>
</dbReference>
<organism evidence="4 5">
    <name type="scientific">Dictyobacter formicarum</name>
    <dbReference type="NCBI Taxonomy" id="2778368"/>
    <lineage>
        <taxon>Bacteria</taxon>
        <taxon>Bacillati</taxon>
        <taxon>Chloroflexota</taxon>
        <taxon>Ktedonobacteria</taxon>
        <taxon>Ktedonobacterales</taxon>
        <taxon>Dictyobacteraceae</taxon>
        <taxon>Dictyobacter</taxon>
    </lineage>
</organism>
<name>A0ABQ3VKU2_9CHLR</name>
<dbReference type="PANTHER" id="PTHR10824">
    <property type="entry name" value="ACYL-COENZYME A THIOESTERASE-RELATED"/>
    <property type="match status" value="1"/>
</dbReference>
<dbReference type="InterPro" id="IPR016662">
    <property type="entry name" value="Acyl-CoA_thioEstase_long-chain"/>
</dbReference>
<protein>
    <submittedName>
        <fullName evidence="4">Acyl-CoA thioesterase</fullName>
    </submittedName>
</protein>
<dbReference type="InterPro" id="IPR006862">
    <property type="entry name" value="Thio_Ohase/aa_AcTrfase"/>
</dbReference>
<accession>A0ABQ3VKU2</accession>
<dbReference type="EMBL" id="BNJJ01000012">
    <property type="protein sequence ID" value="GHO86415.1"/>
    <property type="molecule type" value="Genomic_DNA"/>
</dbReference>
<sequence length="431" mass="48064">MNRIAADKHTEMRIEPLQAQIDQKIDIQLSHLAPRQDVTITAATQDDNGITWQATATFRANEKGAIQVANQRPLKGTYLQNHPMGLIWSMYPRVDEQNQTLFVKKDLQPLNIYFNAEIPGYSSIEIVHKRTFLAPDIKIESIQEQGLIGTFYTPEAGGPYPGIILLSGSSGTSKDQEAALLAAHGYNTLALTYFGVAPLPASLQEIPLEYFKKAIDWLRARPSVQTTQVVIIGLSKGAEAALLVAATFPEINAVIAYAPSALIHQGLGATSEDSRERSSWTYRGKQLPFIPYRPSIAFQEYILRQRQAQLPVAFRRAYMESLQNQQYLMPAMIAVEKIRGPVLIISGQEDQMWPSTLFGDMIDERLSKHHHPYFHQHISYAEAGHKIGYPYLPTTINQARGNAYGGTPAGNAYAAEHSWQAVLTFLARIFS</sequence>
<comment type="similarity">
    <text evidence="1">Belongs to the C/M/P thioester hydrolase family.</text>
</comment>
<dbReference type="SUPFAM" id="SSF53474">
    <property type="entry name" value="alpha/beta-Hydrolases"/>
    <property type="match status" value="1"/>
</dbReference>
<dbReference type="Proteomes" id="UP000635565">
    <property type="component" value="Unassembled WGS sequence"/>
</dbReference>
<evidence type="ECO:0000256" key="1">
    <source>
        <dbReference type="ARBA" id="ARBA00006538"/>
    </source>
</evidence>
<dbReference type="RefSeq" id="WP_201364051.1">
    <property type="nucleotide sequence ID" value="NZ_BNJJ01000012.1"/>
</dbReference>
<dbReference type="PANTHER" id="PTHR10824:SF4">
    <property type="entry name" value="ACYL-COENZYME A THIOESTERASE 1-LIKE"/>
    <property type="match status" value="1"/>
</dbReference>
<dbReference type="Pfam" id="PF08840">
    <property type="entry name" value="BAAT_C"/>
    <property type="match status" value="1"/>
</dbReference>
<dbReference type="InterPro" id="IPR014940">
    <property type="entry name" value="BAAT_C"/>
</dbReference>